<dbReference type="RefSeq" id="WP_053436326.1">
    <property type="nucleotide sequence ID" value="NZ_LGUF01000007.1"/>
</dbReference>
<keyword evidence="4" id="KW-1185">Reference proteome</keyword>
<dbReference type="OrthoDB" id="9790935at2"/>
<feature type="domain" description="Transposase IS116/IS110/IS902 C-terminal" evidence="2">
    <location>
        <begin position="291"/>
        <end position="374"/>
    </location>
</feature>
<dbReference type="PATRIC" id="fig|1459.3.peg.4530"/>
<dbReference type="GO" id="GO:0004803">
    <property type="term" value="F:transposase activity"/>
    <property type="evidence" value="ECO:0007669"/>
    <property type="project" value="InterPro"/>
</dbReference>
<dbReference type="NCBIfam" id="NF033542">
    <property type="entry name" value="transpos_IS110"/>
    <property type="match status" value="1"/>
</dbReference>
<dbReference type="PANTHER" id="PTHR33055">
    <property type="entry name" value="TRANSPOSASE FOR INSERTION SEQUENCE ELEMENT IS1111A"/>
    <property type="match status" value="1"/>
</dbReference>
<dbReference type="Pfam" id="PF01548">
    <property type="entry name" value="DEDD_Tnp_IS110"/>
    <property type="match status" value="1"/>
</dbReference>
<dbReference type="STRING" id="1459.AF332_20530"/>
<dbReference type="Proteomes" id="UP000037109">
    <property type="component" value="Unassembled WGS sequence"/>
</dbReference>
<evidence type="ECO:0000259" key="2">
    <source>
        <dbReference type="Pfam" id="PF02371"/>
    </source>
</evidence>
<dbReference type="InterPro" id="IPR002525">
    <property type="entry name" value="Transp_IS110-like_N"/>
</dbReference>
<dbReference type="Pfam" id="PF02371">
    <property type="entry name" value="Transposase_20"/>
    <property type="match status" value="1"/>
</dbReference>
<sequence>MKFKMQDKQNQLIERISDKHLVIGVDIAQQFHVARAVNFRGIVLGDPITFQNDEEGFSALLNWINNLKRLHKLEVSIVGMEPTGHYWINLSKWLIKRNIEVVTVNPHLVKRNKENRDNTQSKSDKKDALVIADMVKNGYYSFVRLASEPFEKLRVLMSNRDVVVKRLVSSINQLNRWVDIVFPELRQVFKDITAKGAIATLRLFPTPMELGSMNPDEIVSGWKSLMKRQPGLKKAYLLLNVARKSVGTMQAIEAYKFHLEQLLEEYDLAVQQLNRVELTIKKELLKIPFADKLLKIKGISDISLAGILGEAGDLSGFSHGNSLLRHAGLHLSEASSGKWKGQIVLSKRGRSRLRRFLYLATISLVINNAEFKAVHSNNVKVKKMKKMKSIMKLVGKLARIFVGMARNNESYCPEKVRPLTELAA</sequence>
<evidence type="ECO:0000313" key="4">
    <source>
        <dbReference type="Proteomes" id="UP000037109"/>
    </source>
</evidence>
<dbReference type="PANTHER" id="PTHR33055:SF13">
    <property type="entry name" value="TRANSPOSASE"/>
    <property type="match status" value="1"/>
</dbReference>
<dbReference type="InterPro" id="IPR047650">
    <property type="entry name" value="Transpos_IS110"/>
</dbReference>
<protein>
    <submittedName>
        <fullName evidence="3">Transposase</fullName>
    </submittedName>
</protein>
<proteinExistence type="predicted"/>
<dbReference type="InterPro" id="IPR003346">
    <property type="entry name" value="Transposase_20"/>
</dbReference>
<accession>A0A0M0GGB8</accession>
<dbReference type="AlphaFoldDB" id="A0A0M0GGB8"/>
<gene>
    <name evidence="3" type="ORF">AF332_20530</name>
</gene>
<name>A0A0M0GGB8_SPOGL</name>
<comment type="caution">
    <text evidence="3">The sequence shown here is derived from an EMBL/GenBank/DDBJ whole genome shotgun (WGS) entry which is preliminary data.</text>
</comment>
<dbReference type="GO" id="GO:0003677">
    <property type="term" value="F:DNA binding"/>
    <property type="evidence" value="ECO:0007669"/>
    <property type="project" value="InterPro"/>
</dbReference>
<feature type="domain" description="Transposase IS110-like N-terminal" evidence="1">
    <location>
        <begin position="23"/>
        <end position="183"/>
    </location>
</feature>
<reference evidence="4" key="1">
    <citation type="submission" date="2015-07" db="EMBL/GenBank/DDBJ databases">
        <title>Fjat-10036 dsm4.</title>
        <authorList>
            <person name="Liu B."/>
            <person name="Wang J."/>
            <person name="Zhu Y."/>
            <person name="Liu G."/>
            <person name="Chen Q."/>
            <person name="Chen Z."/>
            <person name="Lan J."/>
            <person name="Che J."/>
            <person name="Ge C."/>
            <person name="Shi H."/>
            <person name="Pan Z."/>
            <person name="Liu X."/>
        </authorList>
    </citation>
    <scope>NUCLEOTIDE SEQUENCE [LARGE SCALE GENOMIC DNA]</scope>
    <source>
        <strain evidence="4">DSM 4</strain>
    </source>
</reference>
<organism evidence="3 4">
    <name type="scientific">Sporosarcina globispora</name>
    <name type="common">Bacillus globisporus</name>
    <dbReference type="NCBI Taxonomy" id="1459"/>
    <lineage>
        <taxon>Bacteria</taxon>
        <taxon>Bacillati</taxon>
        <taxon>Bacillota</taxon>
        <taxon>Bacilli</taxon>
        <taxon>Bacillales</taxon>
        <taxon>Caryophanaceae</taxon>
        <taxon>Sporosarcina</taxon>
    </lineage>
</organism>
<dbReference type="EMBL" id="LGUF01000007">
    <property type="protein sequence ID" value="KON88940.1"/>
    <property type="molecule type" value="Genomic_DNA"/>
</dbReference>
<evidence type="ECO:0000313" key="3">
    <source>
        <dbReference type="EMBL" id="KON88940.1"/>
    </source>
</evidence>
<dbReference type="GO" id="GO:0006313">
    <property type="term" value="P:DNA transposition"/>
    <property type="evidence" value="ECO:0007669"/>
    <property type="project" value="InterPro"/>
</dbReference>
<evidence type="ECO:0000259" key="1">
    <source>
        <dbReference type="Pfam" id="PF01548"/>
    </source>
</evidence>